<feature type="domain" description="RapZ-like N-terminal" evidence="5">
    <location>
        <begin position="1"/>
        <end position="156"/>
    </location>
</feature>
<dbReference type="HAMAP" id="MF_00636">
    <property type="entry name" value="RapZ_like"/>
    <property type="match status" value="1"/>
</dbReference>
<dbReference type="InterPro" id="IPR053931">
    <property type="entry name" value="RapZ_C"/>
</dbReference>
<comment type="similarity">
    <text evidence="4">Belongs to the RapZ-like family. RapZ subfamily.</text>
</comment>
<evidence type="ECO:0000256" key="3">
    <source>
        <dbReference type="ARBA" id="ARBA00023134"/>
    </source>
</evidence>
<evidence type="ECO:0000313" key="8">
    <source>
        <dbReference type="Proteomes" id="UP000268033"/>
    </source>
</evidence>
<comment type="caution">
    <text evidence="7">The sequence shown here is derived from an EMBL/GenBank/DDBJ whole genome shotgun (WGS) entry which is preliminary data.</text>
</comment>
<protein>
    <recommendedName>
        <fullName evidence="4">RNase adapter protein RapZ</fullName>
    </recommendedName>
</protein>
<keyword evidence="8" id="KW-1185">Reference proteome</keyword>
<feature type="binding site" evidence="4">
    <location>
        <begin position="8"/>
        <end position="15"/>
    </location>
    <ligand>
        <name>ATP</name>
        <dbReference type="ChEBI" id="CHEBI:30616"/>
    </ligand>
</feature>
<gene>
    <name evidence="4" type="primary">rapZ</name>
    <name evidence="7" type="ORF">EDC28_101504</name>
</gene>
<dbReference type="GO" id="GO:0005524">
    <property type="term" value="F:ATP binding"/>
    <property type="evidence" value="ECO:0007669"/>
    <property type="project" value="UniProtKB-UniRule"/>
</dbReference>
<keyword evidence="2 4" id="KW-0067">ATP-binding</keyword>
<dbReference type="GO" id="GO:0005525">
    <property type="term" value="F:GTP binding"/>
    <property type="evidence" value="ECO:0007669"/>
    <property type="project" value="UniProtKB-UniRule"/>
</dbReference>
<comment type="function">
    <text evidence="4">Modulates the synthesis of GlmS, by affecting the processing and stability of the regulatory small RNA GlmZ. When glucosamine-6-phosphate (GlcN6P) concentrations are high in the cell, RapZ binds GlmZ and targets it to cleavage by RNase E. Consequently, GlmZ is inactivated and unable to activate GlmS synthesis. Under low GlcN6P concentrations, RapZ is sequestered and inactivated by an other regulatory small RNA, GlmY, preventing GlmZ degradation and leading to synthesis of GlmS.</text>
</comment>
<evidence type="ECO:0000259" key="5">
    <source>
        <dbReference type="Pfam" id="PF03668"/>
    </source>
</evidence>
<evidence type="ECO:0000313" key="7">
    <source>
        <dbReference type="EMBL" id="ROQ30811.1"/>
    </source>
</evidence>
<organism evidence="7 8">
    <name type="scientific">Gallaecimonas pentaromativorans</name>
    <dbReference type="NCBI Taxonomy" id="584787"/>
    <lineage>
        <taxon>Bacteria</taxon>
        <taxon>Pseudomonadati</taxon>
        <taxon>Pseudomonadota</taxon>
        <taxon>Gammaproteobacteria</taxon>
        <taxon>Enterobacterales</taxon>
        <taxon>Gallaecimonadaceae</taxon>
        <taxon>Gallaecimonas</taxon>
    </lineage>
</organism>
<dbReference type="SUPFAM" id="SSF52540">
    <property type="entry name" value="P-loop containing nucleoside triphosphate hydrolases"/>
    <property type="match status" value="1"/>
</dbReference>
<dbReference type="Pfam" id="PF22740">
    <property type="entry name" value="PapZ_C"/>
    <property type="match status" value="1"/>
</dbReference>
<accession>A0A3N1PUL0</accession>
<feature type="binding site" evidence="4">
    <location>
        <begin position="56"/>
        <end position="59"/>
    </location>
    <ligand>
        <name>GTP</name>
        <dbReference type="ChEBI" id="CHEBI:37565"/>
    </ligand>
</feature>
<feature type="region of interest" description="RNA-binding" evidence="4">
    <location>
        <begin position="267"/>
        <end position="282"/>
    </location>
</feature>
<dbReference type="PANTHER" id="PTHR30448">
    <property type="entry name" value="RNASE ADAPTER PROTEIN RAPZ"/>
    <property type="match status" value="1"/>
</dbReference>
<dbReference type="STRING" id="584787.GCA_001247655_03600"/>
<dbReference type="Proteomes" id="UP000268033">
    <property type="component" value="Unassembled WGS sequence"/>
</dbReference>
<dbReference type="OrthoDB" id="9784461at2"/>
<dbReference type="InterPro" id="IPR053930">
    <property type="entry name" value="RapZ-like_N"/>
</dbReference>
<dbReference type="RefSeq" id="WP_050659066.1">
    <property type="nucleotide sequence ID" value="NZ_JBLXAC010000002.1"/>
</dbReference>
<dbReference type="Pfam" id="PF03668">
    <property type="entry name" value="RapZ-like_N"/>
    <property type="match status" value="1"/>
</dbReference>
<dbReference type="PANTHER" id="PTHR30448:SF0">
    <property type="entry name" value="RNASE ADAPTER PROTEIN RAPZ"/>
    <property type="match status" value="1"/>
</dbReference>
<evidence type="ECO:0000259" key="6">
    <source>
        <dbReference type="Pfam" id="PF22740"/>
    </source>
</evidence>
<dbReference type="EMBL" id="RJUL01000001">
    <property type="protein sequence ID" value="ROQ30811.1"/>
    <property type="molecule type" value="Genomic_DNA"/>
</dbReference>
<keyword evidence="3 4" id="KW-0342">GTP-binding</keyword>
<name>A0A3N1PUL0_9GAMM</name>
<feature type="domain" description="RapZ C-terminal" evidence="6">
    <location>
        <begin position="162"/>
        <end position="281"/>
    </location>
</feature>
<evidence type="ECO:0000256" key="1">
    <source>
        <dbReference type="ARBA" id="ARBA00022741"/>
    </source>
</evidence>
<dbReference type="PIRSF" id="PIRSF005052">
    <property type="entry name" value="P-loopkin"/>
    <property type="match status" value="1"/>
</dbReference>
<keyword evidence="4" id="KW-0694">RNA-binding</keyword>
<sequence length="282" mass="32208">MNLVIVSGTSGAGKSVALKVLEDLGYYCVDNLPLNLLPALLETLKEDVRKVAVSIDIRNLPEAEEALAQELDWLPDNINRTVLYLDADQQVLLRRFSETRRLHPLSRHQNRSLEDALELERRRLMPLADIADLRIDTSDISIHQLADLVRERILGKKEGPLMLVFESFGFKHGLPKDADYVFDVRFLPNPHWIPELKPLTGKDQPVKDFFASEVEVARVVMQLDNLLESWLPQLERNNRAYVTVAVGCTGGQHRSVFIAEQLAERFESRGRDVQRKHRDMKG</sequence>
<reference evidence="7 8" key="1">
    <citation type="submission" date="2018-11" db="EMBL/GenBank/DDBJ databases">
        <title>Genomic Encyclopedia of Type Strains, Phase IV (KMG-IV): sequencing the most valuable type-strain genomes for metagenomic binning, comparative biology and taxonomic classification.</title>
        <authorList>
            <person name="Goeker M."/>
        </authorList>
    </citation>
    <scope>NUCLEOTIDE SEQUENCE [LARGE SCALE GENOMIC DNA]</scope>
    <source>
        <strain evidence="7 8">DSM 21945</strain>
    </source>
</reference>
<comment type="subunit">
    <text evidence="4">Homotrimer.</text>
</comment>
<dbReference type="GO" id="GO:0003723">
    <property type="term" value="F:RNA binding"/>
    <property type="evidence" value="ECO:0007669"/>
    <property type="project" value="UniProtKB-KW"/>
</dbReference>
<dbReference type="Gene3D" id="3.40.50.300">
    <property type="entry name" value="P-loop containing nucleotide triphosphate hydrolases"/>
    <property type="match status" value="1"/>
</dbReference>
<keyword evidence="1 4" id="KW-0547">Nucleotide-binding</keyword>
<dbReference type="AlphaFoldDB" id="A0A3N1PUL0"/>
<proteinExistence type="inferred from homology"/>
<dbReference type="InterPro" id="IPR005337">
    <property type="entry name" value="RapZ-like"/>
</dbReference>
<evidence type="ECO:0000256" key="2">
    <source>
        <dbReference type="ARBA" id="ARBA00022840"/>
    </source>
</evidence>
<dbReference type="NCBIfam" id="NF003828">
    <property type="entry name" value="PRK05416.1"/>
    <property type="match status" value="1"/>
</dbReference>
<evidence type="ECO:0000256" key="4">
    <source>
        <dbReference type="HAMAP-Rule" id="MF_00636"/>
    </source>
</evidence>
<dbReference type="InterPro" id="IPR027417">
    <property type="entry name" value="P-loop_NTPase"/>
</dbReference>